<name>A0A1M4WKU2_9BACE</name>
<dbReference type="Proteomes" id="UP000184509">
    <property type="component" value="Unassembled WGS sequence"/>
</dbReference>
<accession>A0A1M4WKU2</accession>
<dbReference type="EMBL" id="FQTV01000003">
    <property type="protein sequence ID" value="SHE81817.1"/>
    <property type="molecule type" value="Genomic_DNA"/>
</dbReference>
<gene>
    <name evidence="1" type="ORF">SAMN05444405_103107</name>
</gene>
<proteinExistence type="predicted"/>
<keyword evidence="2" id="KW-1185">Reference proteome</keyword>
<protein>
    <submittedName>
        <fullName evidence="1">Uncharacterized protein</fullName>
    </submittedName>
</protein>
<organism evidence="1 2">
    <name type="scientific">Bacteroides luti</name>
    <dbReference type="NCBI Taxonomy" id="1297750"/>
    <lineage>
        <taxon>Bacteria</taxon>
        <taxon>Pseudomonadati</taxon>
        <taxon>Bacteroidota</taxon>
        <taxon>Bacteroidia</taxon>
        <taxon>Bacteroidales</taxon>
        <taxon>Bacteroidaceae</taxon>
        <taxon>Bacteroides</taxon>
    </lineage>
</organism>
<evidence type="ECO:0000313" key="1">
    <source>
        <dbReference type="EMBL" id="SHE81817.1"/>
    </source>
</evidence>
<sequence length="30" mass="3565">MIIIETRGINFAQNSVYFDWECLKLLTFAK</sequence>
<dbReference type="AlphaFoldDB" id="A0A1M4WKU2"/>
<evidence type="ECO:0000313" key="2">
    <source>
        <dbReference type="Proteomes" id="UP000184509"/>
    </source>
</evidence>
<reference evidence="2" key="1">
    <citation type="submission" date="2016-11" db="EMBL/GenBank/DDBJ databases">
        <authorList>
            <person name="Varghese N."/>
            <person name="Submissions S."/>
        </authorList>
    </citation>
    <scope>NUCLEOTIDE SEQUENCE [LARGE SCALE GENOMIC DNA]</scope>
    <source>
        <strain evidence="2">DSM 26991</strain>
    </source>
</reference>
<dbReference type="STRING" id="1297750.SAMN05444405_103107"/>